<proteinExistence type="predicted"/>
<evidence type="ECO:0000313" key="2">
    <source>
        <dbReference type="EMBL" id="RHK29399.1"/>
    </source>
</evidence>
<evidence type="ECO:0000259" key="1">
    <source>
        <dbReference type="Pfam" id="PF03050"/>
    </source>
</evidence>
<dbReference type="Proteomes" id="UP000285503">
    <property type="component" value="Unassembled WGS sequence"/>
</dbReference>
<evidence type="ECO:0000313" key="3">
    <source>
        <dbReference type="Proteomes" id="UP000285503"/>
    </source>
</evidence>
<dbReference type="AlphaFoldDB" id="A0A415G0Y1"/>
<protein>
    <recommendedName>
        <fullName evidence="1">Transposase IS66 central domain-containing protein</fullName>
    </recommendedName>
</protein>
<dbReference type="EMBL" id="QRNE01000006">
    <property type="protein sequence ID" value="RHK29399.1"/>
    <property type="molecule type" value="Genomic_DNA"/>
</dbReference>
<sequence length="121" mass="14365">METFVRTNKISGRLEERLQRRLKNIEPIINDKLEYFAKSNFSKLGKLTTQASKYMKKEWQAMNRILQDENLEISNNLDERMMRRIKLNLKNCLNIGREDSALDYAFMYFVSESYDINGDGI</sequence>
<name>A0A415G0Y1_9BACE</name>
<feature type="domain" description="Transposase IS66 central" evidence="1">
    <location>
        <begin position="9"/>
        <end position="101"/>
    </location>
</feature>
<dbReference type="Pfam" id="PF03050">
    <property type="entry name" value="DDE_Tnp_IS66"/>
    <property type="match status" value="1"/>
</dbReference>
<reference evidence="2 3" key="1">
    <citation type="submission" date="2018-08" db="EMBL/GenBank/DDBJ databases">
        <title>A genome reference for cultivated species of the human gut microbiota.</title>
        <authorList>
            <person name="Zou Y."/>
            <person name="Xue W."/>
            <person name="Luo G."/>
        </authorList>
    </citation>
    <scope>NUCLEOTIDE SEQUENCE [LARGE SCALE GENOMIC DNA]</scope>
    <source>
        <strain evidence="2 3">AF46-11NS</strain>
    </source>
</reference>
<accession>A0A415G0Y1</accession>
<dbReference type="InterPro" id="IPR004291">
    <property type="entry name" value="Transposase_IS66_central"/>
</dbReference>
<dbReference type="RefSeq" id="WP_134993037.1">
    <property type="nucleotide sequence ID" value="NZ_JAHONF010000003.1"/>
</dbReference>
<gene>
    <name evidence="2" type="ORF">DW075_02510</name>
</gene>
<comment type="caution">
    <text evidence="2">The sequence shown here is derived from an EMBL/GenBank/DDBJ whole genome shotgun (WGS) entry which is preliminary data.</text>
</comment>
<organism evidence="2 3">
    <name type="scientific">Bacteroides xylanisolvens</name>
    <dbReference type="NCBI Taxonomy" id="371601"/>
    <lineage>
        <taxon>Bacteria</taxon>
        <taxon>Pseudomonadati</taxon>
        <taxon>Bacteroidota</taxon>
        <taxon>Bacteroidia</taxon>
        <taxon>Bacteroidales</taxon>
        <taxon>Bacteroidaceae</taxon>
        <taxon>Bacteroides</taxon>
    </lineage>
</organism>